<protein>
    <submittedName>
        <fullName evidence="2">Transcriptional regulator</fullName>
    </submittedName>
</protein>
<dbReference type="EMBL" id="JPXS01000006">
    <property type="protein sequence ID" value="KGQ34403.1"/>
    <property type="molecule type" value="Genomic_DNA"/>
</dbReference>
<sequence>MAKQLLNSPQKLQHLGMIYRLIEQFDLISRIDLSKISGLAPASITNFTRELIDLKLVIERTTQTPIVRGRPAVGLAISPFHWQSVCVVLGEYEMKIFLCELNGKVVQEKHYPILVNQHAQLAQLLVRNLTDFQAACQRYVAQIFAISVVVIGQLNRRQSGIARLGRQVIDIELQSVLHQTFHLPIILSEYFASWVFAESSLGGAISSDNVIFLQVDDSINMSVLIKGKMLQADKQQRMNIDRVCLPMLSPLANIIGERLPAEDRQQLKHHVTYSAIYQLIDRLLPNSLEDNERKIQYLCEQAEQDNKQAIEIIHYVADNISYVLMNLVNIFSSDKIMINSSVLGSHTLFVERLKQKLNENLLLDQHQVDVITGHYSQNDAVVANAMVKKYLYSGELIDSLSSI</sequence>
<proteinExistence type="inferred from homology"/>
<dbReference type="Gene3D" id="1.10.10.10">
    <property type="entry name" value="Winged helix-like DNA-binding domain superfamily/Winged helix DNA-binding domain"/>
    <property type="match status" value="1"/>
</dbReference>
<dbReference type="SUPFAM" id="SSF53067">
    <property type="entry name" value="Actin-like ATPase domain"/>
    <property type="match status" value="2"/>
</dbReference>
<dbReference type="Pfam" id="PF00480">
    <property type="entry name" value="ROK"/>
    <property type="match status" value="2"/>
</dbReference>
<dbReference type="AlphaFoldDB" id="A0A0A2XQB8"/>
<evidence type="ECO:0000313" key="3">
    <source>
        <dbReference type="Proteomes" id="UP000030526"/>
    </source>
</evidence>
<dbReference type="InterPro" id="IPR000600">
    <property type="entry name" value="ROK"/>
</dbReference>
<dbReference type="InterPro" id="IPR036388">
    <property type="entry name" value="WH-like_DNA-bd_sf"/>
</dbReference>
<dbReference type="PANTHER" id="PTHR18964:SF149">
    <property type="entry name" value="BIFUNCTIONAL UDP-N-ACETYLGLUCOSAMINE 2-EPIMERASE_N-ACETYLMANNOSAMINE KINASE"/>
    <property type="match status" value="1"/>
</dbReference>
<comment type="caution">
    <text evidence="2">The sequence shown here is derived from an EMBL/GenBank/DDBJ whole genome shotgun (WGS) entry which is preliminary data.</text>
</comment>
<dbReference type="Proteomes" id="UP000030526">
    <property type="component" value="Unassembled WGS sequence"/>
</dbReference>
<dbReference type="Gene3D" id="3.30.420.40">
    <property type="match status" value="2"/>
</dbReference>
<comment type="similarity">
    <text evidence="1">Belongs to the ROK (NagC/XylR) family.</text>
</comment>
<dbReference type="SUPFAM" id="SSF46785">
    <property type="entry name" value="Winged helix' DNA-binding domain"/>
    <property type="match status" value="1"/>
</dbReference>
<gene>
    <name evidence="2" type="ORF">JP32_00810</name>
</gene>
<dbReference type="RefSeq" id="WP_039083289.1">
    <property type="nucleotide sequence ID" value="NZ_JPXS01000006.1"/>
</dbReference>
<dbReference type="InterPro" id="IPR036390">
    <property type="entry name" value="WH_DNA-bd_sf"/>
</dbReference>
<dbReference type="InterPro" id="IPR043129">
    <property type="entry name" value="ATPase_NBD"/>
</dbReference>
<accession>A0A0A2XQB8</accession>
<organism evidence="2 3">
    <name type="scientific">Gallibacterium anatis</name>
    <dbReference type="NCBI Taxonomy" id="750"/>
    <lineage>
        <taxon>Bacteria</taxon>
        <taxon>Pseudomonadati</taxon>
        <taxon>Pseudomonadota</taxon>
        <taxon>Gammaproteobacteria</taxon>
        <taxon>Pasteurellales</taxon>
        <taxon>Pasteurellaceae</taxon>
        <taxon>Gallibacterium</taxon>
    </lineage>
</organism>
<name>A0A0A2XQB8_9PAST</name>
<dbReference type="PANTHER" id="PTHR18964">
    <property type="entry name" value="ROK (REPRESSOR, ORF, KINASE) FAMILY"/>
    <property type="match status" value="1"/>
</dbReference>
<evidence type="ECO:0000256" key="1">
    <source>
        <dbReference type="ARBA" id="ARBA00006479"/>
    </source>
</evidence>
<reference evidence="2 3" key="1">
    <citation type="submission" date="2014-08" db="EMBL/GenBank/DDBJ databases">
        <title>Chaperone-usher fimbriae in a diverse selection of Gallibacterium genomes.</title>
        <authorList>
            <person name="Kudirkiene E."/>
            <person name="Bager R.J."/>
            <person name="Johnson T.J."/>
            <person name="Bojesen A.M."/>
        </authorList>
    </citation>
    <scope>NUCLEOTIDE SEQUENCE [LARGE SCALE GENOMIC DNA]</scope>
    <source>
        <strain evidence="2 3">20558/3kl.</strain>
    </source>
</reference>
<evidence type="ECO:0000313" key="2">
    <source>
        <dbReference type="EMBL" id="KGQ34403.1"/>
    </source>
</evidence>